<name>A0A6J4RQ68_9ACTN</name>
<protein>
    <submittedName>
        <fullName evidence="1">Uncharacterized protein</fullName>
    </submittedName>
</protein>
<dbReference type="SUPFAM" id="SSF63829">
    <property type="entry name" value="Calcium-dependent phosphotriesterase"/>
    <property type="match status" value="1"/>
</dbReference>
<organism evidence="1">
    <name type="scientific">uncultured Solirubrobacteraceae bacterium</name>
    <dbReference type="NCBI Taxonomy" id="1162706"/>
    <lineage>
        <taxon>Bacteria</taxon>
        <taxon>Bacillati</taxon>
        <taxon>Actinomycetota</taxon>
        <taxon>Thermoleophilia</taxon>
        <taxon>Solirubrobacterales</taxon>
        <taxon>Solirubrobacteraceae</taxon>
        <taxon>environmental samples</taxon>
    </lineage>
</organism>
<gene>
    <name evidence="1" type="ORF">AVDCRST_MAG85-550</name>
</gene>
<dbReference type="EMBL" id="CADCVT010000058">
    <property type="protein sequence ID" value="CAA9479160.1"/>
    <property type="molecule type" value="Genomic_DNA"/>
</dbReference>
<reference evidence="1" key="1">
    <citation type="submission" date="2020-02" db="EMBL/GenBank/DDBJ databases">
        <authorList>
            <person name="Meier V. D."/>
        </authorList>
    </citation>
    <scope>NUCLEOTIDE SEQUENCE</scope>
    <source>
        <strain evidence="1">AVDCRST_MAG85</strain>
    </source>
</reference>
<dbReference type="AlphaFoldDB" id="A0A6J4RQ68"/>
<evidence type="ECO:0000313" key="1">
    <source>
        <dbReference type="EMBL" id="CAA9479160.1"/>
    </source>
</evidence>
<proteinExistence type="predicted"/>
<accession>A0A6J4RQ68</accession>
<sequence length="469" mass="49958">MTFDSRGRIVTICVGLDRPVLTLMDPATLATLATYDLPPRSPRPGGGGAFSDFSGGGYFFLDERDRAVMPTTDRRLLTVAVGERGFTVESEVSVADAMPQGDGIVSALPDWTGRIWFVTQSGVVGVVDAQGTVRAKPTGERITDSFSVDETGGVFVVTNGALYRFDAGPAGAPAVTWRETYDNSGVQKPGQVSPGSGTTPTLMDGGLVAIADNAEHMQLAVFRRGRDVSGPRLVCEQPVFERGRGATDNSLIAAGRSLVVENNFGYASPASTQNGASTELGVERVDVDLQAGTCRSVWRSQERSSSVVPKLSLANGLVYAYVKEPHPDDAGGRCVARRAPLSRTGVGTVRLDESGGTLVDDGGLPLRSSVRFCVFGGGRVTAALDRRGRAELVGTTARGHRIRGIGPGTSTQAFRRRFAERRRVARGVFRSGRVLVHVRRRRVTWVAVVSPTISANRARLRTAIRNAGL</sequence>